<dbReference type="EMBL" id="JAUJDW010000005">
    <property type="protein sequence ID" value="KAK0662608.1"/>
    <property type="molecule type" value="Genomic_DNA"/>
</dbReference>
<dbReference type="PRINTS" id="PR00385">
    <property type="entry name" value="P450"/>
</dbReference>
<dbReference type="InterPro" id="IPR001128">
    <property type="entry name" value="Cyt_P450"/>
</dbReference>
<proteinExistence type="inferred from homology"/>
<dbReference type="Pfam" id="PF00067">
    <property type="entry name" value="p450"/>
    <property type="match status" value="1"/>
</dbReference>
<dbReference type="PANTHER" id="PTHR24305">
    <property type="entry name" value="CYTOCHROME P450"/>
    <property type="match status" value="1"/>
</dbReference>
<gene>
    <name evidence="14" type="primary">rdc4_4</name>
    <name evidence="14" type="ORF">DIS24_g1841</name>
</gene>
<keyword evidence="10 13" id="KW-0503">Monooxygenase</keyword>
<evidence type="ECO:0000256" key="9">
    <source>
        <dbReference type="ARBA" id="ARBA00023004"/>
    </source>
</evidence>
<dbReference type="AlphaFoldDB" id="A0AA39Z1S8"/>
<dbReference type="InterPro" id="IPR002403">
    <property type="entry name" value="Cyt_P450_E_grp-IV"/>
</dbReference>
<feature type="binding site" description="axial binding residue" evidence="12">
    <location>
        <position position="459"/>
    </location>
    <ligand>
        <name>heme</name>
        <dbReference type="ChEBI" id="CHEBI:30413"/>
    </ligand>
    <ligandPart>
        <name>Fe</name>
        <dbReference type="ChEBI" id="CHEBI:18248"/>
    </ligandPart>
</feature>
<evidence type="ECO:0000256" key="8">
    <source>
        <dbReference type="ARBA" id="ARBA00023002"/>
    </source>
</evidence>
<dbReference type="InterPro" id="IPR017972">
    <property type="entry name" value="Cyt_P450_CS"/>
</dbReference>
<dbReference type="FunFam" id="1.10.630.10:FF:000047">
    <property type="entry name" value="Cytochrome P450 monooxygenase"/>
    <property type="match status" value="1"/>
</dbReference>
<dbReference type="PANTHER" id="PTHR24305:SF210">
    <property type="entry name" value="CYTOCHROME P450 MONOOXYGENASE ASQL-RELATED"/>
    <property type="match status" value="1"/>
</dbReference>
<evidence type="ECO:0000256" key="4">
    <source>
        <dbReference type="ARBA" id="ARBA00022617"/>
    </source>
</evidence>
<comment type="caution">
    <text evidence="14">The sequence shown here is derived from an EMBL/GenBank/DDBJ whole genome shotgun (WGS) entry which is preliminary data.</text>
</comment>
<dbReference type="GO" id="GO:0020037">
    <property type="term" value="F:heme binding"/>
    <property type="evidence" value="ECO:0007669"/>
    <property type="project" value="InterPro"/>
</dbReference>
<dbReference type="GO" id="GO:0016705">
    <property type="term" value="F:oxidoreductase activity, acting on paired donors, with incorporation or reduction of molecular oxygen"/>
    <property type="evidence" value="ECO:0007669"/>
    <property type="project" value="InterPro"/>
</dbReference>
<evidence type="ECO:0000256" key="12">
    <source>
        <dbReference type="PIRSR" id="PIRSR602403-1"/>
    </source>
</evidence>
<dbReference type="CDD" id="cd11058">
    <property type="entry name" value="CYP60B-like"/>
    <property type="match status" value="1"/>
</dbReference>
<keyword evidence="8 13" id="KW-0560">Oxidoreductase</keyword>
<dbReference type="PRINTS" id="PR00465">
    <property type="entry name" value="EP450IV"/>
</dbReference>
<dbReference type="PROSITE" id="PS00086">
    <property type="entry name" value="CYTOCHROME_P450"/>
    <property type="match status" value="1"/>
</dbReference>
<evidence type="ECO:0000256" key="3">
    <source>
        <dbReference type="ARBA" id="ARBA00010617"/>
    </source>
</evidence>
<protein>
    <submittedName>
        <fullName evidence="14">Cytochrome P450 monooxygenase rdc4</fullName>
    </submittedName>
</protein>
<sequence>MNAIAQSAALGLGAAVFLLLAYAIGGAIYNIYFHPLRKFPGPKLAAASKIPFCLNRCRGLQNKWAKEMHDKYGEVVRLAPDQVSFTSVEAWKDIYGHKVGGKGGMSKDLRFYGPDSAGFNGIIRANDEDHTRQRRLLAHAFSDKALREQEPMLNKYVSLLVEKLGDVARMPDGSVDMVRMLNYTTFDIMGDLAFGEPLGLLEQSDYTPWVASVFGTIKTYVLLATIMNNFPLIGAAIRRWFIPQSLVEKKKRHAAYAEERVDTRLANKTTERPDIWTFVLRHSGDKDNEGKGLALHEMQSIASTLMLAGTETTATLLSGLTYHLCLNPAKMAALKAEIRGAFADPSEMNMTSLSHLRYMHACLEEGLRMYPPVPVGLPRVVPAGGRVVCGQAVPADTSVYLSHYAAYHSARNFCDPDEFVPERWLTPDENGVEDPRRDPKYKNDVLSVVEPFSYGPRNCIGKNLAFHEMRLILANVLWHYDIELCPESKDWVDQGVWIIWEKGPLMCKLKPAVRS</sequence>
<evidence type="ECO:0000256" key="6">
    <source>
        <dbReference type="ARBA" id="ARBA00022723"/>
    </source>
</evidence>
<dbReference type="Gene3D" id="1.10.630.10">
    <property type="entry name" value="Cytochrome P450"/>
    <property type="match status" value="1"/>
</dbReference>
<evidence type="ECO:0000256" key="2">
    <source>
        <dbReference type="ARBA" id="ARBA00004167"/>
    </source>
</evidence>
<dbReference type="InterPro" id="IPR036396">
    <property type="entry name" value="Cyt_P450_sf"/>
</dbReference>
<reference evidence="14" key="1">
    <citation type="submission" date="2023-06" db="EMBL/GenBank/DDBJ databases">
        <title>Multi-omics analyses reveal the molecular pathogenesis toolkit of Lasiodiplodia hormozganensis, a cross-kingdom pathogen.</title>
        <authorList>
            <person name="Felix C."/>
            <person name="Meneses R."/>
            <person name="Goncalves M.F.M."/>
            <person name="Tilleman L."/>
            <person name="Duarte A.S."/>
            <person name="Jorrin-Novo J.V."/>
            <person name="Van De Peer Y."/>
            <person name="Deforce D."/>
            <person name="Van Nieuwerburgh F."/>
            <person name="Esteves A.C."/>
            <person name="Alves A."/>
        </authorList>
    </citation>
    <scope>NUCLEOTIDE SEQUENCE</scope>
    <source>
        <strain evidence="14">CBS 339.90</strain>
    </source>
</reference>
<evidence type="ECO:0000256" key="13">
    <source>
        <dbReference type="RuleBase" id="RU000461"/>
    </source>
</evidence>
<evidence type="ECO:0000256" key="11">
    <source>
        <dbReference type="ARBA" id="ARBA00023136"/>
    </source>
</evidence>
<dbReference type="GO" id="GO:0016020">
    <property type="term" value="C:membrane"/>
    <property type="evidence" value="ECO:0007669"/>
    <property type="project" value="UniProtKB-SubCell"/>
</dbReference>
<organism evidence="14 15">
    <name type="scientific">Lasiodiplodia hormozganensis</name>
    <dbReference type="NCBI Taxonomy" id="869390"/>
    <lineage>
        <taxon>Eukaryota</taxon>
        <taxon>Fungi</taxon>
        <taxon>Dikarya</taxon>
        <taxon>Ascomycota</taxon>
        <taxon>Pezizomycotina</taxon>
        <taxon>Dothideomycetes</taxon>
        <taxon>Dothideomycetes incertae sedis</taxon>
        <taxon>Botryosphaeriales</taxon>
        <taxon>Botryosphaeriaceae</taxon>
        <taxon>Lasiodiplodia</taxon>
    </lineage>
</organism>
<evidence type="ECO:0000313" key="15">
    <source>
        <dbReference type="Proteomes" id="UP001175001"/>
    </source>
</evidence>
<evidence type="ECO:0000313" key="14">
    <source>
        <dbReference type="EMBL" id="KAK0662608.1"/>
    </source>
</evidence>
<dbReference type="Proteomes" id="UP001175001">
    <property type="component" value="Unassembled WGS sequence"/>
</dbReference>
<keyword evidence="9 12" id="KW-0408">Iron</keyword>
<dbReference type="GO" id="GO:0004497">
    <property type="term" value="F:monooxygenase activity"/>
    <property type="evidence" value="ECO:0007669"/>
    <property type="project" value="UniProtKB-KW"/>
</dbReference>
<dbReference type="InterPro" id="IPR050121">
    <property type="entry name" value="Cytochrome_P450_monoxygenase"/>
</dbReference>
<keyword evidence="4 12" id="KW-0349">Heme</keyword>
<keyword evidence="5" id="KW-0812">Transmembrane</keyword>
<comment type="cofactor">
    <cofactor evidence="1 12">
        <name>heme</name>
        <dbReference type="ChEBI" id="CHEBI:30413"/>
    </cofactor>
</comment>
<evidence type="ECO:0000256" key="5">
    <source>
        <dbReference type="ARBA" id="ARBA00022692"/>
    </source>
</evidence>
<keyword evidence="7" id="KW-1133">Transmembrane helix</keyword>
<accession>A0AA39Z1S8</accession>
<comment type="similarity">
    <text evidence="3 13">Belongs to the cytochrome P450 family.</text>
</comment>
<keyword evidence="11" id="KW-0472">Membrane</keyword>
<name>A0AA39Z1S8_9PEZI</name>
<evidence type="ECO:0000256" key="10">
    <source>
        <dbReference type="ARBA" id="ARBA00023033"/>
    </source>
</evidence>
<keyword evidence="6 12" id="KW-0479">Metal-binding</keyword>
<dbReference type="GO" id="GO:0009403">
    <property type="term" value="P:toxin biosynthetic process"/>
    <property type="evidence" value="ECO:0007669"/>
    <property type="project" value="UniProtKB-ARBA"/>
</dbReference>
<dbReference type="GO" id="GO:0005506">
    <property type="term" value="F:iron ion binding"/>
    <property type="evidence" value="ECO:0007669"/>
    <property type="project" value="InterPro"/>
</dbReference>
<evidence type="ECO:0000256" key="1">
    <source>
        <dbReference type="ARBA" id="ARBA00001971"/>
    </source>
</evidence>
<comment type="subcellular location">
    <subcellularLocation>
        <location evidence="2">Membrane</location>
        <topology evidence="2">Single-pass membrane protein</topology>
    </subcellularLocation>
</comment>
<dbReference type="SUPFAM" id="SSF48264">
    <property type="entry name" value="Cytochrome P450"/>
    <property type="match status" value="1"/>
</dbReference>
<evidence type="ECO:0000256" key="7">
    <source>
        <dbReference type="ARBA" id="ARBA00022989"/>
    </source>
</evidence>
<keyword evidence="15" id="KW-1185">Reference proteome</keyword>